<reference evidence="1" key="1">
    <citation type="journal article" date="2019" name="bioRxiv">
        <title>The Genome of the Zebra Mussel, Dreissena polymorpha: A Resource for Invasive Species Research.</title>
        <authorList>
            <person name="McCartney M.A."/>
            <person name="Auch B."/>
            <person name="Kono T."/>
            <person name="Mallez S."/>
            <person name="Zhang Y."/>
            <person name="Obille A."/>
            <person name="Becker A."/>
            <person name="Abrahante J.E."/>
            <person name="Garbe J."/>
            <person name="Badalamenti J.P."/>
            <person name="Herman A."/>
            <person name="Mangelson H."/>
            <person name="Liachko I."/>
            <person name="Sullivan S."/>
            <person name="Sone E.D."/>
            <person name="Koren S."/>
            <person name="Silverstein K.A.T."/>
            <person name="Beckman K.B."/>
            <person name="Gohl D.M."/>
        </authorList>
    </citation>
    <scope>NUCLEOTIDE SEQUENCE</scope>
    <source>
        <strain evidence="1">Duluth1</strain>
        <tissue evidence="1">Whole animal</tissue>
    </source>
</reference>
<gene>
    <name evidence="1" type="ORF">DPMN_075323</name>
</gene>
<sequence>MMLASSTATNCTQIRDYTKTTIKQWNRKGGGESGIRFIAFNIEGSNKWQNVI</sequence>
<keyword evidence="2" id="KW-1185">Reference proteome</keyword>
<protein>
    <submittedName>
        <fullName evidence="1">Uncharacterized protein</fullName>
    </submittedName>
</protein>
<organism evidence="1 2">
    <name type="scientific">Dreissena polymorpha</name>
    <name type="common">Zebra mussel</name>
    <name type="synonym">Mytilus polymorpha</name>
    <dbReference type="NCBI Taxonomy" id="45954"/>
    <lineage>
        <taxon>Eukaryota</taxon>
        <taxon>Metazoa</taxon>
        <taxon>Spiralia</taxon>
        <taxon>Lophotrochozoa</taxon>
        <taxon>Mollusca</taxon>
        <taxon>Bivalvia</taxon>
        <taxon>Autobranchia</taxon>
        <taxon>Heteroconchia</taxon>
        <taxon>Euheterodonta</taxon>
        <taxon>Imparidentia</taxon>
        <taxon>Neoheterodontei</taxon>
        <taxon>Myida</taxon>
        <taxon>Dreissenoidea</taxon>
        <taxon>Dreissenidae</taxon>
        <taxon>Dreissena</taxon>
    </lineage>
</organism>
<dbReference type="Proteomes" id="UP000828390">
    <property type="component" value="Unassembled WGS sequence"/>
</dbReference>
<name>A0A9D3YGY7_DREPO</name>
<dbReference type="AlphaFoldDB" id="A0A9D3YGY7"/>
<reference evidence="1" key="2">
    <citation type="submission" date="2020-11" db="EMBL/GenBank/DDBJ databases">
        <authorList>
            <person name="McCartney M.A."/>
            <person name="Auch B."/>
            <person name="Kono T."/>
            <person name="Mallez S."/>
            <person name="Becker A."/>
            <person name="Gohl D.M."/>
            <person name="Silverstein K.A.T."/>
            <person name="Koren S."/>
            <person name="Bechman K.B."/>
            <person name="Herman A."/>
            <person name="Abrahante J.E."/>
            <person name="Garbe J."/>
        </authorList>
    </citation>
    <scope>NUCLEOTIDE SEQUENCE</scope>
    <source>
        <strain evidence="1">Duluth1</strain>
        <tissue evidence="1">Whole animal</tissue>
    </source>
</reference>
<comment type="caution">
    <text evidence="1">The sequence shown here is derived from an EMBL/GenBank/DDBJ whole genome shotgun (WGS) entry which is preliminary data.</text>
</comment>
<proteinExistence type="predicted"/>
<evidence type="ECO:0000313" key="2">
    <source>
        <dbReference type="Proteomes" id="UP000828390"/>
    </source>
</evidence>
<dbReference type="EMBL" id="JAIWYP010000015">
    <property type="protein sequence ID" value="KAH3700347.1"/>
    <property type="molecule type" value="Genomic_DNA"/>
</dbReference>
<accession>A0A9D3YGY7</accession>
<evidence type="ECO:0000313" key="1">
    <source>
        <dbReference type="EMBL" id="KAH3700347.1"/>
    </source>
</evidence>